<dbReference type="InterPro" id="IPR036852">
    <property type="entry name" value="Peptidase_S8/S53_dom_sf"/>
</dbReference>
<proteinExistence type="inferred from homology"/>
<sequence length="436" mass="44687">MSSKQWCAGVVLALVGATSADATSYLVLGRTGSNAQTLQKQIEAVPGGTLQRALPGLLTFAVQSDDAAYPARLRALPGVQYVAPDRSFTLGEPRQVPLAGDAAEAAAQMQRALAGGAPRALSGAVDQGLLAGNALYQMQWAVQDVQAPGAWNRGYSGAGVRVAILDSGIDCGNAWLAPNIDFAAAAAASLVPGEGVCVQPGFYFNHGTHVAGIVAALPSSFGSVGIAPGATLIPVKVLSEYTGSGAFSWVLGGVVYAADEGADVINMSLGAYPMSTSDPNTQAYLLAFGRAADYARARGAAVIVAAGNDAAQLGAGGDVGVPANAPGMITVSASGPAGWATGNPAYTWLDYLADYTDYGPPIANAGPGGTFWYAYVNPSQACSIAGITRSCYVFDSCLYHQLPRPQPVGAPPRQNHDLSRPRSLFVNKADKHGLIW</sequence>
<dbReference type="EMBL" id="AUZY01003610">
    <property type="protein sequence ID" value="EQD68112.1"/>
    <property type="molecule type" value="Genomic_DNA"/>
</dbReference>
<comment type="similarity">
    <text evidence="1">Belongs to the peptidase S8 family.</text>
</comment>
<dbReference type="GO" id="GO:0006508">
    <property type="term" value="P:proteolysis"/>
    <property type="evidence" value="ECO:0007669"/>
    <property type="project" value="UniProtKB-KW"/>
</dbReference>
<comment type="caution">
    <text evidence="6">The sequence shown here is derived from an EMBL/GenBank/DDBJ whole genome shotgun (WGS) entry which is preliminary data.</text>
</comment>
<dbReference type="Gene3D" id="3.40.50.200">
    <property type="entry name" value="Peptidase S8/S53 domain"/>
    <property type="match status" value="1"/>
</dbReference>
<evidence type="ECO:0000313" key="6">
    <source>
        <dbReference type="EMBL" id="EQD68112.1"/>
    </source>
</evidence>
<dbReference type="PANTHER" id="PTHR43806">
    <property type="entry name" value="PEPTIDASE S8"/>
    <property type="match status" value="1"/>
</dbReference>
<keyword evidence="3 6" id="KW-0378">Hydrolase</keyword>
<dbReference type="InterPro" id="IPR000209">
    <property type="entry name" value="Peptidase_S8/S53_dom"/>
</dbReference>
<accession>T1BE74</accession>
<gene>
    <name evidence="6" type="ORF">B1B_05690</name>
</gene>
<keyword evidence="2" id="KW-0645">Protease</keyword>
<dbReference type="GO" id="GO:0004252">
    <property type="term" value="F:serine-type endopeptidase activity"/>
    <property type="evidence" value="ECO:0007669"/>
    <property type="project" value="InterPro"/>
</dbReference>
<evidence type="ECO:0000256" key="1">
    <source>
        <dbReference type="ARBA" id="ARBA00011073"/>
    </source>
</evidence>
<dbReference type="PRINTS" id="PR00723">
    <property type="entry name" value="SUBTILISIN"/>
</dbReference>
<evidence type="ECO:0000256" key="3">
    <source>
        <dbReference type="ARBA" id="ARBA00022801"/>
    </source>
</evidence>
<dbReference type="InterPro" id="IPR022398">
    <property type="entry name" value="Peptidase_S8_His-AS"/>
</dbReference>
<dbReference type="AlphaFoldDB" id="T1BE74"/>
<dbReference type="PROSITE" id="PS00137">
    <property type="entry name" value="SUBTILASE_HIS"/>
    <property type="match status" value="1"/>
</dbReference>
<dbReference type="InterPro" id="IPR015500">
    <property type="entry name" value="Peptidase_S8_subtilisin-rel"/>
</dbReference>
<protein>
    <submittedName>
        <fullName evidence="6">Secreted protein containing Peptidase S8 and S53, subtilisin, kexin, sedolisin domain protein</fullName>
        <ecNumber evidence="6">3.4.-.-</ecNumber>
    </submittedName>
</protein>
<dbReference type="InterPro" id="IPR023827">
    <property type="entry name" value="Peptidase_S8_Asp-AS"/>
</dbReference>
<dbReference type="PROSITE" id="PS51892">
    <property type="entry name" value="SUBTILASE"/>
    <property type="match status" value="1"/>
</dbReference>
<name>T1BE74_9ZZZZ</name>
<reference evidence="6" key="2">
    <citation type="journal article" date="2014" name="ISME J.">
        <title>Microbial stratification in low pH oxic and suboxic macroscopic growths along an acid mine drainage.</title>
        <authorList>
            <person name="Mendez-Garcia C."/>
            <person name="Mesa V."/>
            <person name="Sprenger R.R."/>
            <person name="Richter M."/>
            <person name="Diez M.S."/>
            <person name="Solano J."/>
            <person name="Bargiela R."/>
            <person name="Golyshina O.V."/>
            <person name="Manteca A."/>
            <person name="Ramos J.L."/>
            <person name="Gallego J.R."/>
            <person name="Llorente I."/>
            <person name="Martins Dos Santos V.A."/>
            <person name="Jensen O.N."/>
            <person name="Pelaez A.I."/>
            <person name="Sanchez J."/>
            <person name="Ferrer M."/>
        </authorList>
    </citation>
    <scope>NUCLEOTIDE SEQUENCE</scope>
</reference>
<dbReference type="Pfam" id="PF00082">
    <property type="entry name" value="Peptidase_S8"/>
    <property type="match status" value="1"/>
</dbReference>
<evidence type="ECO:0000259" key="5">
    <source>
        <dbReference type="Pfam" id="PF00082"/>
    </source>
</evidence>
<dbReference type="PROSITE" id="PS00136">
    <property type="entry name" value="SUBTILASE_ASP"/>
    <property type="match status" value="1"/>
</dbReference>
<dbReference type="PANTHER" id="PTHR43806:SF11">
    <property type="entry name" value="CEREVISIN-RELATED"/>
    <property type="match status" value="1"/>
</dbReference>
<feature type="domain" description="Peptidase S8/S53" evidence="5">
    <location>
        <begin position="157"/>
        <end position="335"/>
    </location>
</feature>
<organism evidence="6">
    <name type="scientific">mine drainage metagenome</name>
    <dbReference type="NCBI Taxonomy" id="410659"/>
    <lineage>
        <taxon>unclassified sequences</taxon>
        <taxon>metagenomes</taxon>
        <taxon>ecological metagenomes</taxon>
    </lineage>
</organism>
<dbReference type="InterPro" id="IPR050131">
    <property type="entry name" value="Peptidase_S8_subtilisin-like"/>
</dbReference>
<reference evidence="6" key="1">
    <citation type="submission" date="2013-08" db="EMBL/GenBank/DDBJ databases">
        <authorList>
            <person name="Mendez C."/>
            <person name="Richter M."/>
            <person name="Ferrer M."/>
            <person name="Sanchez J."/>
        </authorList>
    </citation>
    <scope>NUCLEOTIDE SEQUENCE</scope>
</reference>
<dbReference type="EC" id="3.4.-.-" evidence="6"/>
<keyword evidence="4" id="KW-0720">Serine protease</keyword>
<dbReference type="SUPFAM" id="SSF52743">
    <property type="entry name" value="Subtilisin-like"/>
    <property type="match status" value="1"/>
</dbReference>
<evidence type="ECO:0000256" key="4">
    <source>
        <dbReference type="ARBA" id="ARBA00022825"/>
    </source>
</evidence>
<evidence type="ECO:0000256" key="2">
    <source>
        <dbReference type="ARBA" id="ARBA00022670"/>
    </source>
</evidence>